<dbReference type="InParanoid" id="A0A1W4WPZ1"/>
<dbReference type="STRING" id="224129.A0A1W4WPZ1"/>
<evidence type="ECO:0000313" key="4">
    <source>
        <dbReference type="RefSeq" id="XP_018322110.1"/>
    </source>
</evidence>
<accession>A0A1W4WPZ1</accession>
<dbReference type="Pfam" id="PF11841">
    <property type="entry name" value="ELMO_ARM"/>
    <property type="match status" value="1"/>
</dbReference>
<dbReference type="GeneID" id="108734888"/>
<evidence type="ECO:0000313" key="3">
    <source>
        <dbReference type="Proteomes" id="UP000192223"/>
    </source>
</evidence>
<sequence length="714" mass="82616">MDLLKVALNIDEKEEYFEIKKELSLNDTLQKIADDYHLVPSESYALRFWSNPKDLSSCVYITDENFHKIKNGDVLKVTDSLQVVLSRIFKNLKSTYFKDCGFSELKNLSSDDGFISFLVESNKDTEILTILESEDLIPSHMTACLAVLFTLLRGGYVKEISHGVVARIINFVKAAEPTLADIQYGLIVLCQILYMKKRSFAIPKEMIFLQLSIDDIIPYVCSDALPNLQLNALMLINALTKYSKEDKRREIIKELNKTQNRDFIYNGLIKGKKVAPDIAHQLYVYQTCMLNIYSELLRDTVNVDETREFLPYPLMTTRKSRNSDDYTEENASTVSCSSVYSNDRSSFGSILNDNFGAYSSDDQRTEDSTTSSTCRFTYQALRYYKKKYPKKFYNSQSKENGLGQGIILTADKVLGVIIKILDIGHEPNKTSEFFHPLLFNTSLRAPFIYELFSRAMAKVSKTREEMKAYTSRDYEKIFIVLEKGIRLTLEKKPTTYEELKIYLSSVTYKIVSEQWEKEKSLEWKNLLEHHPSVLDMRMKMKEEMENLIYKQRIGVVQRGGIFPKIPEKKNKNKSFFLRLSENRKTLYWGEWNEFQKEQHLTKSFAVSDIKYVIIGKACPHFKDNSVKDYERVFSITFSDDIEIINCVAKSKDMCNIWIDALYLLMGVKKRSEKYAKDLKMLTDMQCTMNLLELQEVPIPFEAPAVPPPPGSLPF</sequence>
<keyword evidence="3" id="KW-1185">Reference proteome</keyword>
<feature type="domain" description="PH" evidence="2">
    <location>
        <begin position="548"/>
        <end position="666"/>
    </location>
</feature>
<dbReference type="Proteomes" id="UP000192223">
    <property type="component" value="Unplaced"/>
</dbReference>
<feature type="domain" description="ELMO armadillo-like helical" evidence="1">
    <location>
        <begin position="127"/>
        <end position="267"/>
    </location>
</feature>
<name>A0A1W4WPZ1_AGRPL</name>
<dbReference type="Pfam" id="PF16457">
    <property type="entry name" value="PH_12"/>
    <property type="match status" value="1"/>
</dbReference>
<dbReference type="InterPro" id="IPR001849">
    <property type="entry name" value="PH_domain"/>
</dbReference>
<organism evidence="3 4">
    <name type="scientific">Agrilus planipennis</name>
    <name type="common">Emerald ash borer</name>
    <name type="synonym">Agrilus marcopoli</name>
    <dbReference type="NCBI Taxonomy" id="224129"/>
    <lineage>
        <taxon>Eukaryota</taxon>
        <taxon>Metazoa</taxon>
        <taxon>Ecdysozoa</taxon>
        <taxon>Arthropoda</taxon>
        <taxon>Hexapoda</taxon>
        <taxon>Insecta</taxon>
        <taxon>Pterygota</taxon>
        <taxon>Neoptera</taxon>
        <taxon>Endopterygota</taxon>
        <taxon>Coleoptera</taxon>
        <taxon>Polyphaga</taxon>
        <taxon>Elateriformia</taxon>
        <taxon>Buprestoidea</taxon>
        <taxon>Buprestidae</taxon>
        <taxon>Agrilinae</taxon>
        <taxon>Agrilus</taxon>
    </lineage>
</organism>
<reference evidence="4" key="1">
    <citation type="submission" date="2025-08" db="UniProtKB">
        <authorList>
            <consortium name="RefSeq"/>
        </authorList>
    </citation>
    <scope>IDENTIFICATION</scope>
    <source>
        <tissue evidence="4">Entire body</tissue>
    </source>
</reference>
<gene>
    <name evidence="4" type="primary">LOC108734888</name>
</gene>
<dbReference type="InterPro" id="IPR011993">
    <property type="entry name" value="PH-like_dom_sf"/>
</dbReference>
<protein>
    <submittedName>
        <fullName evidence="4">Engulfment and cell motility protein 2-like isoform X1</fullName>
    </submittedName>
</protein>
<evidence type="ECO:0000259" key="2">
    <source>
        <dbReference type="Pfam" id="PF16457"/>
    </source>
</evidence>
<dbReference type="Gene3D" id="2.30.29.30">
    <property type="entry name" value="Pleckstrin-homology domain (PH domain)/Phosphotyrosine-binding domain (PTB)"/>
    <property type="match status" value="1"/>
</dbReference>
<dbReference type="InterPro" id="IPR024574">
    <property type="entry name" value="ELMO_ARM"/>
</dbReference>
<proteinExistence type="predicted"/>
<dbReference type="AlphaFoldDB" id="A0A1W4WPZ1"/>
<dbReference type="OrthoDB" id="6743999at2759"/>
<dbReference type="SUPFAM" id="SSF50729">
    <property type="entry name" value="PH domain-like"/>
    <property type="match status" value="1"/>
</dbReference>
<dbReference type="KEGG" id="apln:108734888"/>
<evidence type="ECO:0000259" key="1">
    <source>
        <dbReference type="Pfam" id="PF11841"/>
    </source>
</evidence>
<dbReference type="RefSeq" id="XP_018322110.1">
    <property type="nucleotide sequence ID" value="XM_018466608.1"/>
</dbReference>